<evidence type="ECO:0000313" key="2">
    <source>
        <dbReference type="EMBL" id="MEL1255954.1"/>
    </source>
</evidence>
<dbReference type="EMBL" id="JBBYHS010000026">
    <property type="protein sequence ID" value="MEL1255954.1"/>
    <property type="molecule type" value="Genomic_DNA"/>
</dbReference>
<dbReference type="RefSeq" id="WP_341694676.1">
    <property type="nucleotide sequence ID" value="NZ_JBBYHS010000026.1"/>
</dbReference>
<reference evidence="2 3" key="1">
    <citation type="submission" date="2024-04" db="EMBL/GenBank/DDBJ databases">
        <title>Flavobacterium sp. DGU38 16S ribosomal RNA gene Genome sequencing and assembly.</title>
        <authorList>
            <person name="Park S."/>
        </authorList>
    </citation>
    <scope>NUCLEOTIDE SEQUENCE [LARGE SCALE GENOMIC DNA]</scope>
    <source>
        <strain evidence="2 3">DGU38</strain>
    </source>
</reference>
<comment type="caution">
    <text evidence="2">The sequence shown here is derived from an EMBL/GenBank/DDBJ whole genome shotgun (WGS) entry which is preliminary data.</text>
</comment>
<name>A0ABU9IVD4_9FLAO</name>
<feature type="domain" description="Phage tail collar" evidence="1">
    <location>
        <begin position="6"/>
        <end position="61"/>
    </location>
</feature>
<dbReference type="Proteomes" id="UP001485226">
    <property type="component" value="Unassembled WGS sequence"/>
</dbReference>
<dbReference type="InterPro" id="IPR037053">
    <property type="entry name" value="Phage_tail_collar_dom_sf"/>
</dbReference>
<proteinExistence type="predicted"/>
<evidence type="ECO:0000313" key="3">
    <source>
        <dbReference type="Proteomes" id="UP001485226"/>
    </source>
</evidence>
<dbReference type="Gene3D" id="3.90.1340.10">
    <property type="entry name" value="Phage tail collar domain"/>
    <property type="match status" value="1"/>
</dbReference>
<organism evidence="2 3">
    <name type="scientific">Flavobacterium calami</name>
    <dbReference type="NCBI Taxonomy" id="3139144"/>
    <lineage>
        <taxon>Bacteria</taxon>
        <taxon>Pseudomonadati</taxon>
        <taxon>Bacteroidota</taxon>
        <taxon>Flavobacteriia</taxon>
        <taxon>Flavobacteriales</taxon>
        <taxon>Flavobacteriaceae</taxon>
        <taxon>Flavobacterium</taxon>
    </lineage>
</organism>
<evidence type="ECO:0000259" key="1">
    <source>
        <dbReference type="Pfam" id="PF07484"/>
    </source>
</evidence>
<keyword evidence="3" id="KW-1185">Reference proteome</keyword>
<accession>A0ABU9IVD4</accession>
<dbReference type="SUPFAM" id="SSF88874">
    <property type="entry name" value="Receptor-binding domain of short tail fibre protein gp12"/>
    <property type="match status" value="1"/>
</dbReference>
<dbReference type="Pfam" id="PF07484">
    <property type="entry name" value="Collar"/>
    <property type="match status" value="1"/>
</dbReference>
<protein>
    <submittedName>
        <fullName evidence="2">Tail fiber protein</fullName>
    </submittedName>
</protein>
<gene>
    <name evidence="2" type="ORF">AAEO57_19330</name>
</gene>
<dbReference type="InterPro" id="IPR011083">
    <property type="entry name" value="Phage_tail_collar_dom"/>
</dbReference>
<sequence length="191" mass="19777">MDEIMGTVKIFAFNFAPRQWATCDGQLMSIAQNQALFALLGTFYGGNGTTTFGLPDLRGRSMIGAGEGSMPIVMGQKAGVESNTLTINTMPAHAHPIVNGVATVTTVMHTIEGGNLTNETDGGNNSFASGGSVPTIYSEPVTTPGSGTAGVATTISGSSAGTGNGFPFSLRNPYLAMYHCILLYGIFPSRN</sequence>